<feature type="transmembrane region" description="Helical" evidence="7">
    <location>
        <begin position="235"/>
        <end position="255"/>
    </location>
</feature>
<feature type="transmembrane region" description="Helical" evidence="7">
    <location>
        <begin position="6"/>
        <end position="26"/>
    </location>
</feature>
<keyword evidence="3" id="KW-1003">Cell membrane</keyword>
<feature type="transmembrane region" description="Helical" evidence="7">
    <location>
        <begin position="963"/>
        <end position="983"/>
    </location>
</feature>
<feature type="domain" description="SSD" evidence="8">
    <location>
        <begin position="909"/>
        <end position="1019"/>
    </location>
</feature>
<evidence type="ECO:0000256" key="5">
    <source>
        <dbReference type="ARBA" id="ARBA00022989"/>
    </source>
</evidence>
<feature type="transmembrane region" description="Helical" evidence="7">
    <location>
        <begin position="989"/>
        <end position="1013"/>
    </location>
</feature>
<keyword evidence="4 7" id="KW-0812">Transmembrane</keyword>
<feature type="transmembrane region" description="Helical" evidence="7">
    <location>
        <begin position="360"/>
        <end position="382"/>
    </location>
</feature>
<dbReference type="Gene3D" id="1.20.1640.10">
    <property type="entry name" value="Multidrug efflux transporter AcrB transmembrane domain"/>
    <property type="match status" value="2"/>
</dbReference>
<feature type="transmembrane region" description="Helical" evidence="7">
    <location>
        <begin position="920"/>
        <end position="942"/>
    </location>
</feature>
<evidence type="ECO:0000256" key="1">
    <source>
        <dbReference type="ARBA" id="ARBA00004651"/>
    </source>
</evidence>
<comment type="similarity">
    <text evidence="2">Belongs to the resistance-nodulation-cell division (RND) (TC 2.A.6) family. MmpL subfamily.</text>
</comment>
<dbReference type="Pfam" id="PF03176">
    <property type="entry name" value="MMPL"/>
    <property type="match status" value="2"/>
</dbReference>
<evidence type="ECO:0000256" key="2">
    <source>
        <dbReference type="ARBA" id="ARBA00010157"/>
    </source>
</evidence>
<name>A0A9X3WFF6_9BACI</name>
<gene>
    <name evidence="9" type="ORF">NC799_12295</name>
</gene>
<evidence type="ECO:0000256" key="3">
    <source>
        <dbReference type="ARBA" id="ARBA00022475"/>
    </source>
</evidence>
<evidence type="ECO:0000256" key="6">
    <source>
        <dbReference type="ARBA" id="ARBA00023136"/>
    </source>
</evidence>
<dbReference type="InterPro" id="IPR050545">
    <property type="entry name" value="Mycobact_MmpL"/>
</dbReference>
<dbReference type="PANTHER" id="PTHR33406">
    <property type="entry name" value="MEMBRANE PROTEIN MJ1562-RELATED"/>
    <property type="match status" value="1"/>
</dbReference>
<evidence type="ECO:0000259" key="8">
    <source>
        <dbReference type="PROSITE" id="PS50156"/>
    </source>
</evidence>
<evidence type="ECO:0000256" key="4">
    <source>
        <dbReference type="ARBA" id="ARBA00022692"/>
    </source>
</evidence>
<keyword evidence="10" id="KW-1185">Reference proteome</keyword>
<feature type="transmembrane region" description="Helical" evidence="7">
    <location>
        <begin position="862"/>
        <end position="881"/>
    </location>
</feature>
<dbReference type="PROSITE" id="PS50156">
    <property type="entry name" value="SSD"/>
    <property type="match status" value="1"/>
</dbReference>
<dbReference type="PANTHER" id="PTHR33406:SF6">
    <property type="entry name" value="MEMBRANE PROTEIN YDGH-RELATED"/>
    <property type="match status" value="1"/>
</dbReference>
<dbReference type="InterPro" id="IPR000731">
    <property type="entry name" value="SSD"/>
</dbReference>
<feature type="transmembrane region" description="Helical" evidence="7">
    <location>
        <begin position="888"/>
        <end position="914"/>
    </location>
</feature>
<dbReference type="RefSeq" id="WP_272446748.1">
    <property type="nucleotide sequence ID" value="NZ_JAMQKC010000012.1"/>
</dbReference>
<evidence type="ECO:0000256" key="7">
    <source>
        <dbReference type="SAM" id="Phobius"/>
    </source>
</evidence>
<feature type="transmembrane region" description="Helical" evidence="7">
    <location>
        <begin position="308"/>
        <end position="333"/>
    </location>
</feature>
<dbReference type="AlphaFoldDB" id="A0A9X3WFF6"/>
<dbReference type="SUPFAM" id="SSF82866">
    <property type="entry name" value="Multidrug efflux transporter AcrB transmembrane domain"/>
    <property type="match status" value="2"/>
</dbReference>
<dbReference type="InterPro" id="IPR004869">
    <property type="entry name" value="MMPL_dom"/>
</dbReference>
<comment type="subcellular location">
    <subcellularLocation>
        <location evidence="1">Cell membrane</location>
        <topology evidence="1">Multi-pass membrane protein</topology>
    </subcellularLocation>
</comment>
<protein>
    <submittedName>
        <fullName evidence="9">MMPL family transporter</fullName>
    </submittedName>
</protein>
<feature type="transmembrane region" description="Helical" evidence="7">
    <location>
        <begin position="182"/>
        <end position="215"/>
    </location>
</feature>
<feature type="transmembrane region" description="Helical" evidence="7">
    <location>
        <begin position="283"/>
        <end position="302"/>
    </location>
</feature>
<keyword evidence="5 7" id="KW-1133">Transmembrane helix</keyword>
<reference evidence="9" key="1">
    <citation type="submission" date="2022-06" db="EMBL/GenBank/DDBJ databases">
        <title>Aquibacillus sp. a new bacterium isolated from soil saline samples.</title>
        <authorList>
            <person name="Galisteo C."/>
            <person name="De La Haba R."/>
            <person name="Sanchez-Porro C."/>
            <person name="Ventosa A."/>
        </authorList>
    </citation>
    <scope>NUCLEOTIDE SEQUENCE</scope>
    <source>
        <strain evidence="9">3ASR75-54</strain>
    </source>
</reference>
<accession>A0A9X3WFF6</accession>
<dbReference type="GO" id="GO:0005886">
    <property type="term" value="C:plasma membrane"/>
    <property type="evidence" value="ECO:0007669"/>
    <property type="project" value="UniProtKB-SubCell"/>
</dbReference>
<proteinExistence type="inferred from homology"/>
<dbReference type="EMBL" id="JAMQKC010000012">
    <property type="protein sequence ID" value="MDC3417678.1"/>
    <property type="molecule type" value="Genomic_DNA"/>
</dbReference>
<dbReference type="Proteomes" id="UP001145069">
    <property type="component" value="Unassembled WGS sequence"/>
</dbReference>
<evidence type="ECO:0000313" key="10">
    <source>
        <dbReference type="Proteomes" id="UP001145069"/>
    </source>
</evidence>
<organism evidence="9 10">
    <name type="scientific">Aquibacillus salsiterrae</name>
    <dbReference type="NCBI Taxonomy" id="2950439"/>
    <lineage>
        <taxon>Bacteria</taxon>
        <taxon>Bacillati</taxon>
        <taxon>Bacillota</taxon>
        <taxon>Bacilli</taxon>
        <taxon>Bacillales</taxon>
        <taxon>Bacillaceae</taxon>
        <taxon>Aquibacillus</taxon>
    </lineage>
</organism>
<dbReference type="Gene3D" id="1.10.287.950">
    <property type="entry name" value="Methyl-accepting chemotaxis protein"/>
    <property type="match status" value="2"/>
</dbReference>
<comment type="caution">
    <text evidence="9">The sequence shown here is derived from an EMBL/GenBank/DDBJ whole genome shotgun (WGS) entry which is preliminary data.</text>
</comment>
<sequence length="1035" mass="112493">MRKVIQLRWPIFALWIAAVVLFMLFSPNLQELVRDKGEIGVPDGYSSSNAAKLIEQMAENNDENTVSGVMVFHEDKPLTEDQKQAVADAITTLSDNKEELAISNILSFTEDSRIEEQVVSKDGTTILVPMDISIRDRSIDEAKSQIYQAIEDTEIDHALTGQEFISNDVIVNSEKGLKKTEFITVGFILLILFVVFKSLVAPFIPLITVGISYLVAQSIVSILAKTADFPLSTFTQIFMVAVMFGIGTDYCILLISRFKEELGNHETTKEAVIATYQSAGKTIFFAGIAVLIGFSTIGFSTFSLYQSAVAVAVGVAVVLIALPTLVPFFLVAFGKKLFWPFDKDVAHRESGLWKMVGNFAWARPALAILIVSAIVVPSLIVFDGQKSYNSLEEIGDDYDSVKAFNWLSNSVGPGQAMPTSVVFETDESIEAAEDFQAIESISYQLSKVEGVKSVRSATRPTGEIIEDFKISNQTEQLGDGIGESVNGINEIESGLSDASSQLQSSQPQLKEAENGVTQLLSGTEQANNGIGELQTALVQIEDGISSGAQGAGEIKTNLQSIQTNLQKTIDGNKELLAGYQELEAGLTPIVKGYQGYTQVLQGSLQNLDVTEQNNPELQTDKAFQTAKGQIDIALNGADDKPGLLALNQTLENKVMTGITAANLGYQETINSQQQLSNGLTRLSQAIGELQQGLNQAAGGQQQVVSGVPELQNGLEQLYGGQAELKQAFIDMQDQIKQLTDGLDEGTDGLRQISDGLNEAQSFLGDFSTEGTTASVHIPAEALENEDFIDGISPYVSDDRKITKFEVVLENSPYSTEAMETVEAINDSIESIVAGTVYQDSNFAIGGVSSTNNDLRQISDGDYARTVVLMLSGIFIILVILLRSLIMPLYLIGSLILTYYTTMGISEIIFVNILGYEGMSWAVSFFAFVILVALGIDYSIFLMDRFNENKQMQIKDGLIHAMKNMGTVIISAAVILGGTFAAMMPSGVLSLLQIAAVVLTGLFLYAFIMLPLFVPVMVKLFGNANWWPFPIDRKKQ</sequence>
<keyword evidence="6 7" id="KW-0472">Membrane</keyword>
<evidence type="ECO:0000313" key="9">
    <source>
        <dbReference type="EMBL" id="MDC3417678.1"/>
    </source>
</evidence>